<evidence type="ECO:0000256" key="1">
    <source>
        <dbReference type="SAM" id="MobiDB-lite"/>
    </source>
</evidence>
<feature type="compositionally biased region" description="Basic residues" evidence="1">
    <location>
        <begin position="220"/>
        <end position="237"/>
    </location>
</feature>
<dbReference type="GeneID" id="54478798"/>
<feature type="compositionally biased region" description="Low complexity" evidence="1">
    <location>
        <begin position="238"/>
        <end position="250"/>
    </location>
</feature>
<name>A0A6A6PH14_9PEZI</name>
<accession>A0A6A6PH14</accession>
<dbReference type="AlphaFoldDB" id="A0A6A6PH14"/>
<dbReference type="Pfam" id="PF09428">
    <property type="entry name" value="DUF2011"/>
    <property type="match status" value="1"/>
</dbReference>
<dbReference type="RefSeq" id="XP_033585157.1">
    <property type="nucleotide sequence ID" value="XM_033737796.1"/>
</dbReference>
<protein>
    <submittedName>
        <fullName evidence="2">Uncharacterized protein</fullName>
    </submittedName>
</protein>
<organism evidence="2 3">
    <name type="scientific">Neohortaea acidophila</name>
    <dbReference type="NCBI Taxonomy" id="245834"/>
    <lineage>
        <taxon>Eukaryota</taxon>
        <taxon>Fungi</taxon>
        <taxon>Dikarya</taxon>
        <taxon>Ascomycota</taxon>
        <taxon>Pezizomycotina</taxon>
        <taxon>Dothideomycetes</taxon>
        <taxon>Dothideomycetidae</taxon>
        <taxon>Mycosphaerellales</taxon>
        <taxon>Teratosphaeriaceae</taxon>
        <taxon>Neohortaea</taxon>
    </lineage>
</organism>
<sequence>MEMQRVISRSELVSVSGSEDSSPEPTAAESLKTLDAFNSTDFTTTTIAADVTANPANESEDDELDFRLFSAGAKRQAESGREPTAVHKIRLRSPSVDSGKAGFIQPERNSDYYFTSPINNVEKQNIILAAVTGKQVQERAKQPWPGSAYPWKVLHLSSTHLHKSMRRPIPAVFSKVVDDSSPKKRTRPGKKYRIRVRAKKAASEAAVASKELAERENRARKNREKKLKKRARDKVKKAAAAAGTAIAGTADSDDEG</sequence>
<gene>
    <name evidence="2" type="ORF">BDY17DRAFT_328123</name>
</gene>
<reference evidence="2" key="1">
    <citation type="journal article" date="2020" name="Stud. Mycol.">
        <title>101 Dothideomycetes genomes: a test case for predicting lifestyles and emergence of pathogens.</title>
        <authorList>
            <person name="Haridas S."/>
            <person name="Albert R."/>
            <person name="Binder M."/>
            <person name="Bloem J."/>
            <person name="Labutti K."/>
            <person name="Salamov A."/>
            <person name="Andreopoulos B."/>
            <person name="Baker S."/>
            <person name="Barry K."/>
            <person name="Bills G."/>
            <person name="Bluhm B."/>
            <person name="Cannon C."/>
            <person name="Castanera R."/>
            <person name="Culley D."/>
            <person name="Daum C."/>
            <person name="Ezra D."/>
            <person name="Gonzalez J."/>
            <person name="Henrissat B."/>
            <person name="Kuo A."/>
            <person name="Liang C."/>
            <person name="Lipzen A."/>
            <person name="Lutzoni F."/>
            <person name="Magnuson J."/>
            <person name="Mondo S."/>
            <person name="Nolan M."/>
            <person name="Ohm R."/>
            <person name="Pangilinan J."/>
            <person name="Park H.-J."/>
            <person name="Ramirez L."/>
            <person name="Alfaro M."/>
            <person name="Sun H."/>
            <person name="Tritt A."/>
            <person name="Yoshinaga Y."/>
            <person name="Zwiers L.-H."/>
            <person name="Turgeon B."/>
            <person name="Goodwin S."/>
            <person name="Spatafora J."/>
            <person name="Crous P."/>
            <person name="Grigoriev I."/>
        </authorList>
    </citation>
    <scope>NUCLEOTIDE SEQUENCE</scope>
    <source>
        <strain evidence="2">CBS 113389</strain>
    </source>
</reference>
<feature type="compositionally biased region" description="Polar residues" evidence="1">
    <location>
        <begin position="11"/>
        <end position="24"/>
    </location>
</feature>
<dbReference type="OrthoDB" id="5425061at2759"/>
<dbReference type="Proteomes" id="UP000799767">
    <property type="component" value="Unassembled WGS sequence"/>
</dbReference>
<evidence type="ECO:0000313" key="3">
    <source>
        <dbReference type="Proteomes" id="UP000799767"/>
    </source>
</evidence>
<feature type="region of interest" description="Disordered" evidence="1">
    <location>
        <begin position="1"/>
        <end position="33"/>
    </location>
</feature>
<feature type="region of interest" description="Disordered" evidence="1">
    <location>
        <begin position="205"/>
        <end position="256"/>
    </location>
</feature>
<keyword evidence="3" id="KW-1185">Reference proteome</keyword>
<dbReference type="InterPro" id="IPR018555">
    <property type="entry name" value="C630.06c-like"/>
</dbReference>
<dbReference type="EMBL" id="MU001643">
    <property type="protein sequence ID" value="KAF2478587.1"/>
    <property type="molecule type" value="Genomic_DNA"/>
</dbReference>
<evidence type="ECO:0000313" key="2">
    <source>
        <dbReference type="EMBL" id="KAF2478587.1"/>
    </source>
</evidence>
<proteinExistence type="predicted"/>